<protein>
    <recommendedName>
        <fullName evidence="8 9">Chromosomal replication initiator protein DnaA</fullName>
    </recommendedName>
</protein>
<dbReference type="STRING" id="479434.Sthe_0001"/>
<comment type="similarity">
    <text evidence="1 8 11">Belongs to the DnaA family.</text>
</comment>
<evidence type="ECO:0000259" key="12">
    <source>
        <dbReference type="SMART" id="SM00382"/>
    </source>
</evidence>
<dbReference type="Gene3D" id="3.30.300.180">
    <property type="match status" value="1"/>
</dbReference>
<comment type="subcellular location">
    <subcellularLocation>
        <location evidence="8">Cytoplasm</location>
    </subcellularLocation>
</comment>
<feature type="domain" description="AAA+ ATPase" evidence="12">
    <location>
        <begin position="164"/>
        <end position="292"/>
    </location>
</feature>
<evidence type="ECO:0000259" key="13">
    <source>
        <dbReference type="SMART" id="SM00760"/>
    </source>
</evidence>
<dbReference type="CDD" id="cd06571">
    <property type="entry name" value="Bac_DnaA_C"/>
    <property type="match status" value="1"/>
</dbReference>
<dbReference type="InterPro" id="IPR024633">
    <property type="entry name" value="DnaA_N_dom"/>
</dbReference>
<dbReference type="PRINTS" id="PR00051">
    <property type="entry name" value="DNAA"/>
</dbReference>
<dbReference type="OrthoDB" id="9807019at2"/>
<dbReference type="SMART" id="SM00760">
    <property type="entry name" value="Bac_DnaA_C"/>
    <property type="match status" value="1"/>
</dbReference>
<dbReference type="GO" id="GO:0005524">
    <property type="term" value="F:ATP binding"/>
    <property type="evidence" value="ECO:0007669"/>
    <property type="project" value="UniProtKB-UniRule"/>
</dbReference>
<keyword evidence="6 8" id="KW-0446">Lipid-binding</keyword>
<dbReference type="GO" id="GO:0006270">
    <property type="term" value="P:DNA replication initiation"/>
    <property type="evidence" value="ECO:0007669"/>
    <property type="project" value="UniProtKB-UniRule"/>
</dbReference>
<evidence type="ECO:0000256" key="7">
    <source>
        <dbReference type="ARBA" id="ARBA00023125"/>
    </source>
</evidence>
<dbReference type="InterPro" id="IPR001957">
    <property type="entry name" value="Chromosome_initiator_DnaA"/>
</dbReference>
<keyword evidence="4 8" id="KW-0547">Nucleotide-binding</keyword>
<evidence type="ECO:0000256" key="5">
    <source>
        <dbReference type="ARBA" id="ARBA00022840"/>
    </source>
</evidence>
<dbReference type="SUPFAM" id="SSF52540">
    <property type="entry name" value="P-loop containing nucleoside triphosphate hydrolases"/>
    <property type="match status" value="1"/>
</dbReference>
<dbReference type="GO" id="GO:0005886">
    <property type="term" value="C:plasma membrane"/>
    <property type="evidence" value="ECO:0007669"/>
    <property type="project" value="TreeGrafter"/>
</dbReference>
<feature type="region of interest" description="Domain III, AAA+ region" evidence="8">
    <location>
        <begin position="131"/>
        <end position="347"/>
    </location>
</feature>
<evidence type="ECO:0000256" key="11">
    <source>
        <dbReference type="RuleBase" id="RU004227"/>
    </source>
</evidence>
<reference evidence="15" key="1">
    <citation type="submission" date="2009-11" db="EMBL/GenBank/DDBJ databases">
        <title>The complete chromosome 1 of Sphaerobacter thermophilus DSM 20745.</title>
        <authorList>
            <person name="Lucas S."/>
            <person name="Copeland A."/>
            <person name="Lapidus A."/>
            <person name="Glavina del Rio T."/>
            <person name="Dalin E."/>
            <person name="Tice H."/>
            <person name="Bruce D."/>
            <person name="Goodwin L."/>
            <person name="Pitluck S."/>
            <person name="Kyrpides N."/>
            <person name="Mavromatis K."/>
            <person name="Ivanova N."/>
            <person name="Mikhailova N."/>
            <person name="LaButti K.M."/>
            <person name="Clum A."/>
            <person name="Sun H.I."/>
            <person name="Brettin T."/>
            <person name="Detter J.C."/>
            <person name="Han C."/>
            <person name="Larimer F."/>
            <person name="Land M."/>
            <person name="Hauser L."/>
            <person name="Markowitz V."/>
            <person name="Cheng J.F."/>
            <person name="Hugenholtz P."/>
            <person name="Woyke T."/>
            <person name="Wu D."/>
            <person name="Steenblock K."/>
            <person name="Schneider S."/>
            <person name="Pukall R."/>
            <person name="Goeker M."/>
            <person name="Klenk H.P."/>
            <person name="Eisen J.A."/>
        </authorList>
    </citation>
    <scope>NUCLEOTIDE SEQUENCE [LARGE SCALE GENOMIC DNA]</scope>
    <source>
        <strain evidence="15">ATCC 49802 / DSM 20745 / S 6022</strain>
    </source>
</reference>
<proteinExistence type="inferred from homology"/>
<evidence type="ECO:0000256" key="8">
    <source>
        <dbReference type="HAMAP-Rule" id="MF_00377"/>
    </source>
</evidence>
<keyword evidence="7 8" id="KW-0238">DNA-binding</keyword>
<dbReference type="InterPro" id="IPR013159">
    <property type="entry name" value="DnaA_C"/>
</dbReference>
<evidence type="ECO:0000256" key="1">
    <source>
        <dbReference type="ARBA" id="ARBA00006583"/>
    </source>
</evidence>
<dbReference type="CDD" id="cd00009">
    <property type="entry name" value="AAA"/>
    <property type="match status" value="1"/>
</dbReference>
<feature type="region of interest" description="Domain I, interacts with DnaA modulators" evidence="8">
    <location>
        <begin position="1"/>
        <end position="102"/>
    </location>
</feature>
<feature type="binding site" evidence="8">
    <location>
        <position position="177"/>
    </location>
    <ligand>
        <name>ATP</name>
        <dbReference type="ChEBI" id="CHEBI:30616"/>
    </ligand>
</feature>
<dbReference type="AlphaFoldDB" id="D1C5C4"/>
<feature type="region of interest" description="Domain IV, binds dsDNA" evidence="8">
    <location>
        <begin position="348"/>
        <end position="471"/>
    </location>
</feature>
<dbReference type="FunCoup" id="D1C5C4">
    <property type="interactions" value="359"/>
</dbReference>
<keyword evidence="15" id="KW-1185">Reference proteome</keyword>
<comment type="function">
    <text evidence="8 10">Plays an essential role in the initiation and regulation of chromosomal replication. ATP-DnaA binds to the origin of replication (oriC) to initiate formation of the DNA replication initiation complex once per cell cycle. Binds the DnaA box (a 9 base pair repeat at the origin) and separates the double-stranded (ds)DNA. Forms a right-handed helical filament on oriC DNA; dsDNA binds to the exterior of the filament while single-stranded (ss)DNA is stabiized in the filament's interior. The ATP-DnaA-oriC complex binds and stabilizes one strand of the AT-rich DNA unwinding element (DUE), permitting loading of DNA polymerase. After initiation quickly degrades to an ADP-DnaA complex that is not apt for DNA replication. Binds acidic phospholipids.</text>
</comment>
<dbReference type="Pfam" id="PF11638">
    <property type="entry name" value="DnaA_N"/>
    <property type="match status" value="1"/>
</dbReference>
<dbReference type="RefSeq" id="WP_012870489.1">
    <property type="nucleotide sequence ID" value="NC_013523.1"/>
</dbReference>
<evidence type="ECO:0000313" key="15">
    <source>
        <dbReference type="Proteomes" id="UP000002027"/>
    </source>
</evidence>
<dbReference type="PANTHER" id="PTHR30050:SF2">
    <property type="entry name" value="CHROMOSOMAL REPLICATION INITIATOR PROTEIN DNAA"/>
    <property type="match status" value="1"/>
</dbReference>
<dbReference type="InParanoid" id="D1C5C4"/>
<dbReference type="KEGG" id="sti:Sthe_0001"/>
<dbReference type="PROSITE" id="PS01008">
    <property type="entry name" value="DNAA"/>
    <property type="match status" value="1"/>
</dbReference>
<dbReference type="HOGENOM" id="CLU_026910_3_1_0"/>
<dbReference type="InterPro" id="IPR013317">
    <property type="entry name" value="DnaA_dom"/>
</dbReference>
<organism evidence="14 15">
    <name type="scientific">Sphaerobacter thermophilus (strain ATCC 49802 / DSM 20745 / KCCM 41009 / NCIMB 13125 / S 6022)</name>
    <dbReference type="NCBI Taxonomy" id="479434"/>
    <lineage>
        <taxon>Bacteria</taxon>
        <taxon>Pseudomonadati</taxon>
        <taxon>Thermomicrobiota</taxon>
        <taxon>Thermomicrobia</taxon>
        <taxon>Sphaerobacterales</taxon>
        <taxon>Sphaerobacterineae</taxon>
        <taxon>Sphaerobacteraceae</taxon>
        <taxon>Sphaerobacter</taxon>
    </lineage>
</organism>
<evidence type="ECO:0000256" key="6">
    <source>
        <dbReference type="ARBA" id="ARBA00023121"/>
    </source>
</evidence>
<dbReference type="FunFam" id="3.40.50.300:FF:000150">
    <property type="entry name" value="Chromosomal replication initiator protein DnaA"/>
    <property type="match status" value="1"/>
</dbReference>
<feature type="binding site" evidence="8">
    <location>
        <position position="179"/>
    </location>
    <ligand>
        <name>ATP</name>
        <dbReference type="ChEBI" id="CHEBI:30616"/>
    </ligand>
</feature>
<dbReference type="InterPro" id="IPR038454">
    <property type="entry name" value="DnaA_N_sf"/>
</dbReference>
<dbReference type="Gene3D" id="1.10.8.60">
    <property type="match status" value="1"/>
</dbReference>
<evidence type="ECO:0000256" key="10">
    <source>
        <dbReference type="RuleBase" id="RU000577"/>
    </source>
</evidence>
<dbReference type="GO" id="GO:0008289">
    <property type="term" value="F:lipid binding"/>
    <property type="evidence" value="ECO:0007669"/>
    <property type="project" value="UniProtKB-KW"/>
</dbReference>
<keyword evidence="3 8" id="KW-0235">DNA replication</keyword>
<dbReference type="InterPro" id="IPR003593">
    <property type="entry name" value="AAA+_ATPase"/>
</dbReference>
<dbReference type="Gene3D" id="3.40.50.300">
    <property type="entry name" value="P-loop containing nucleotide triphosphate hydrolases"/>
    <property type="match status" value="1"/>
</dbReference>
<dbReference type="GO" id="GO:0005737">
    <property type="term" value="C:cytoplasm"/>
    <property type="evidence" value="ECO:0007669"/>
    <property type="project" value="UniProtKB-SubCell"/>
</dbReference>
<dbReference type="Gene3D" id="1.10.1750.10">
    <property type="match status" value="1"/>
</dbReference>
<dbReference type="InterPro" id="IPR027417">
    <property type="entry name" value="P-loop_NTPase"/>
</dbReference>
<dbReference type="HAMAP" id="MF_00377">
    <property type="entry name" value="DnaA_bact"/>
    <property type="match status" value="1"/>
</dbReference>
<feature type="binding site" evidence="8">
    <location>
        <position position="178"/>
    </location>
    <ligand>
        <name>ATP</name>
        <dbReference type="ChEBI" id="CHEBI:30616"/>
    </ligand>
</feature>
<keyword evidence="5 8" id="KW-0067">ATP-binding</keyword>
<dbReference type="GO" id="GO:0006275">
    <property type="term" value="P:regulation of DNA replication"/>
    <property type="evidence" value="ECO:0007669"/>
    <property type="project" value="UniProtKB-UniRule"/>
</dbReference>
<comment type="domain">
    <text evidence="8">Domain I is involved in oligomerization and binding regulators, domain II is flexibile and of varying length in different bacteria, domain III forms the AAA+ region, while domain IV binds dsDNA.</text>
</comment>
<gene>
    <name evidence="8" type="primary">dnaA</name>
    <name evidence="14" type="ordered locus">Sthe_0001</name>
</gene>
<dbReference type="NCBIfam" id="TIGR00362">
    <property type="entry name" value="DnaA"/>
    <property type="match status" value="1"/>
</dbReference>
<comment type="subunit">
    <text evidence="8">Oligomerizes as a right-handed, spiral filament on DNA at oriC.</text>
</comment>
<dbReference type="InterPro" id="IPR020591">
    <property type="entry name" value="Chromosome_initiator_DnaA-like"/>
</dbReference>
<dbReference type="Pfam" id="PF00308">
    <property type="entry name" value="Bac_DnaA"/>
    <property type="match status" value="1"/>
</dbReference>
<dbReference type="Pfam" id="PF08299">
    <property type="entry name" value="Bac_DnaA_C"/>
    <property type="match status" value="1"/>
</dbReference>
<dbReference type="Proteomes" id="UP000002027">
    <property type="component" value="Chromosome 1"/>
</dbReference>
<evidence type="ECO:0000256" key="9">
    <source>
        <dbReference type="NCBIfam" id="TIGR00362"/>
    </source>
</evidence>
<dbReference type="SUPFAM" id="SSF48295">
    <property type="entry name" value="TrpR-like"/>
    <property type="match status" value="1"/>
</dbReference>
<sequence>MQAKQLWQAALSDLEQTLSRANFETWLRNTEIISFEDDCATIGAPNSFAVEQLRNKFALQIQNTLSLILGRKVAVQFTVLNGGRRPARSGRRTAAADRAHAAPLGAPGGGAATAVAGVPQQLELTATPEHGLNPRYVFEKFVVGSNNRLAHAAALAVADRPADKFNPLYIYGGVGLGKTHLLHAIGHRALARSPELRIRYVSSETFTNELINAIRQQRTEDFRNRYRTIDILMIDDIQFIAGKESTQEEFFHTFNALYQSGKQIVISSDRPPKAIPTLADRLRSRFEGGLLADIQPPDLETRAAILAEKGRELGVTVPDDVLEYVARKVESNIRELEGALNKIIALSQLYHRPISMELAIEALTDSVGAGRRQVTVDQVVDTVVNYYQITRRDITGPGRRRDIVLPRQVAMYLLREETGSSLVEIGQCLGGRDHSTVLHGIEKMERQMETDARLRGEIMAIRELLYTSAES</sequence>
<dbReference type="GO" id="GO:0003688">
    <property type="term" value="F:DNA replication origin binding"/>
    <property type="evidence" value="ECO:0007669"/>
    <property type="project" value="UniProtKB-UniRule"/>
</dbReference>
<evidence type="ECO:0000256" key="2">
    <source>
        <dbReference type="ARBA" id="ARBA00022490"/>
    </source>
</evidence>
<feature type="domain" description="Chromosomal replication initiator DnaA C-terminal" evidence="13">
    <location>
        <begin position="375"/>
        <end position="444"/>
    </location>
</feature>
<comment type="caution">
    <text evidence="8">Lacks conserved residue(s) required for the propagation of feature annotation.</text>
</comment>
<evidence type="ECO:0000313" key="14">
    <source>
        <dbReference type="EMBL" id="ACZ37440.1"/>
    </source>
</evidence>
<dbReference type="SMART" id="SM00382">
    <property type="entry name" value="AAA"/>
    <property type="match status" value="1"/>
</dbReference>
<evidence type="ECO:0000256" key="3">
    <source>
        <dbReference type="ARBA" id="ARBA00022705"/>
    </source>
</evidence>
<keyword evidence="2 8" id="KW-0963">Cytoplasm</keyword>
<dbReference type="InterPro" id="IPR010921">
    <property type="entry name" value="Trp_repressor/repl_initiator"/>
</dbReference>
<dbReference type="PANTHER" id="PTHR30050">
    <property type="entry name" value="CHROMOSOMAL REPLICATION INITIATOR PROTEIN DNAA"/>
    <property type="match status" value="1"/>
</dbReference>
<reference evidence="14 15" key="2">
    <citation type="journal article" date="2010" name="Stand. Genomic Sci.">
        <title>Complete genome sequence of Desulfohalobium retbaense type strain (HR(100)).</title>
        <authorList>
            <person name="Spring S."/>
            <person name="Nolan M."/>
            <person name="Lapidus A."/>
            <person name="Glavina Del Rio T."/>
            <person name="Copeland A."/>
            <person name="Tice H."/>
            <person name="Cheng J.F."/>
            <person name="Lucas S."/>
            <person name="Land M."/>
            <person name="Chen F."/>
            <person name="Bruce D."/>
            <person name="Goodwin L."/>
            <person name="Pitluck S."/>
            <person name="Ivanova N."/>
            <person name="Mavromatis K."/>
            <person name="Mikhailova N."/>
            <person name="Pati A."/>
            <person name="Chen A."/>
            <person name="Palaniappan K."/>
            <person name="Hauser L."/>
            <person name="Chang Y.J."/>
            <person name="Jeffries C.D."/>
            <person name="Munk C."/>
            <person name="Kiss H."/>
            <person name="Chain P."/>
            <person name="Han C."/>
            <person name="Brettin T."/>
            <person name="Detter J.C."/>
            <person name="Schuler E."/>
            <person name="Goker M."/>
            <person name="Rohde M."/>
            <person name="Bristow J."/>
            <person name="Eisen J.A."/>
            <person name="Markowitz V."/>
            <person name="Hugenholtz P."/>
            <person name="Kyrpides N.C."/>
            <person name="Klenk H.P."/>
        </authorList>
    </citation>
    <scope>NUCLEOTIDE SEQUENCE [LARGE SCALE GENOMIC DNA]</scope>
    <source>
        <strain evidence="15">ATCC 49802 / DSM 20745 / S 6022</strain>
    </source>
</reference>
<dbReference type="InterPro" id="IPR018312">
    <property type="entry name" value="Chromosome_initiator_DnaA_CS"/>
</dbReference>
<evidence type="ECO:0000256" key="4">
    <source>
        <dbReference type="ARBA" id="ARBA00022741"/>
    </source>
</evidence>
<name>D1C5C4_SPHTD</name>
<dbReference type="EMBL" id="CP001823">
    <property type="protein sequence ID" value="ACZ37440.1"/>
    <property type="molecule type" value="Genomic_DNA"/>
</dbReference>
<feature type="binding site" evidence="8">
    <location>
        <position position="175"/>
    </location>
    <ligand>
        <name>ATP</name>
        <dbReference type="ChEBI" id="CHEBI:30616"/>
    </ligand>
</feature>
<accession>D1C5C4</accession>
<dbReference type="eggNOG" id="COG0593">
    <property type="taxonomic scope" value="Bacteria"/>
</dbReference>